<dbReference type="RefSeq" id="WP_245659660.1">
    <property type="nucleotide sequence ID" value="NZ_JBHSPX010000007.1"/>
</dbReference>
<comment type="caution">
    <text evidence="2">The sequence shown here is derived from an EMBL/GenBank/DDBJ whole genome shotgun (WGS) entry which is preliminary data.</text>
</comment>
<proteinExistence type="predicted"/>
<dbReference type="InterPro" id="IPR025337">
    <property type="entry name" value="Questin_oxidase-like"/>
</dbReference>
<dbReference type="EMBL" id="JBHSPX010000007">
    <property type="protein sequence ID" value="MFC6065259.1"/>
    <property type="molecule type" value="Genomic_DNA"/>
</dbReference>
<dbReference type="Pfam" id="PF14027">
    <property type="entry name" value="Questin_oxidase"/>
    <property type="match status" value="1"/>
</dbReference>
<evidence type="ECO:0000313" key="3">
    <source>
        <dbReference type="Proteomes" id="UP001596139"/>
    </source>
</evidence>
<reference evidence="3" key="1">
    <citation type="journal article" date="2019" name="Int. J. Syst. Evol. Microbiol.">
        <title>The Global Catalogue of Microorganisms (GCM) 10K type strain sequencing project: providing services to taxonomists for standard genome sequencing and annotation.</title>
        <authorList>
            <consortium name="The Broad Institute Genomics Platform"/>
            <consortium name="The Broad Institute Genome Sequencing Center for Infectious Disease"/>
            <person name="Wu L."/>
            <person name="Ma J."/>
        </authorList>
    </citation>
    <scope>NUCLEOTIDE SEQUENCE [LARGE SCALE GENOMIC DNA]</scope>
    <source>
        <strain evidence="3">CGMCC 1.15180</strain>
    </source>
</reference>
<evidence type="ECO:0000313" key="2">
    <source>
        <dbReference type="EMBL" id="MFC6065259.1"/>
    </source>
</evidence>
<sequence>MDATDIRESRKRRFPVVTYFDAVNEALERLDDLGYERGDRNELVNHGPMASEVLATLGHGDQIGTWVEVYRAKPHHDRPAPFLPLDASDEGSWRSALGDFSRAGDWEQLFFRELTDAPWRDVLVRWWPRLISGLLAGITHGAIRTAHAVRSLSGTPQPSRAQLTELARGLAYWAARYRTLPGEADFRGKADLAQAVADIPREQLAAFLAPPKARVISRDRLDRISEIPGYTEALHAVAPKDPQLLLSEMTAEFAGLYLVHTEIYPIPLLHGVTLPAAVRIVLPHLPPAMRLPTVAAVWQLHVALLLSFTGGRRGEDTAREAALETEVPPFGELIARAVEHKDEHVIKFTEACLRENGLRPDPRYAAAVQAAQARIPTPESGLIP</sequence>
<keyword evidence="1" id="KW-0560">Oxidoreductase</keyword>
<accession>A0ABW1MN49</accession>
<protein>
    <submittedName>
        <fullName evidence="2">Questin oxidase family protein</fullName>
    </submittedName>
</protein>
<dbReference type="Proteomes" id="UP001596139">
    <property type="component" value="Unassembled WGS sequence"/>
</dbReference>
<gene>
    <name evidence="2" type="ORF">ACFP4F_22340</name>
</gene>
<name>A0ABW1MN49_9ACTN</name>
<evidence type="ECO:0000256" key="1">
    <source>
        <dbReference type="ARBA" id="ARBA00023002"/>
    </source>
</evidence>
<organism evidence="2 3">
    <name type="scientific">Streptomyces ochraceiscleroticus</name>
    <dbReference type="NCBI Taxonomy" id="47761"/>
    <lineage>
        <taxon>Bacteria</taxon>
        <taxon>Bacillati</taxon>
        <taxon>Actinomycetota</taxon>
        <taxon>Actinomycetes</taxon>
        <taxon>Kitasatosporales</taxon>
        <taxon>Streptomycetaceae</taxon>
        <taxon>Streptomyces</taxon>
    </lineage>
</organism>
<keyword evidence="3" id="KW-1185">Reference proteome</keyword>